<proteinExistence type="predicted"/>
<evidence type="ECO:0000256" key="3">
    <source>
        <dbReference type="ARBA" id="ARBA00022643"/>
    </source>
</evidence>
<sequence length="57" mass="6156">MLGQEREHTPGRNQLPARGARAAAAGFRLLELHAGHGLLLHSFLSPLAHQRSDDYGG</sequence>
<evidence type="ECO:0000313" key="8">
    <source>
        <dbReference type="EMBL" id="MFC5144534.1"/>
    </source>
</evidence>
<name>A0ABV9ZVL5_9ACTN</name>
<keyword evidence="4" id="KW-0521">NADP</keyword>
<keyword evidence="9" id="KW-1185">Reference proteome</keyword>
<protein>
    <recommendedName>
        <fullName evidence="7">NADH:flavin oxidoreductase/NADH oxidase N-terminal domain-containing protein</fullName>
    </recommendedName>
</protein>
<reference evidence="9" key="1">
    <citation type="journal article" date="2019" name="Int. J. Syst. Evol. Microbiol.">
        <title>The Global Catalogue of Microorganisms (GCM) 10K type strain sequencing project: providing services to taxonomists for standard genome sequencing and annotation.</title>
        <authorList>
            <consortium name="The Broad Institute Genomics Platform"/>
            <consortium name="The Broad Institute Genome Sequencing Center for Infectious Disease"/>
            <person name="Wu L."/>
            <person name="Ma J."/>
        </authorList>
    </citation>
    <scope>NUCLEOTIDE SEQUENCE [LARGE SCALE GENOMIC DNA]</scope>
    <source>
        <strain evidence="9">CGMCC 4.1641</strain>
    </source>
</reference>
<feature type="compositionally biased region" description="Basic and acidic residues" evidence="6">
    <location>
        <begin position="1"/>
        <end position="10"/>
    </location>
</feature>
<dbReference type="InterPro" id="IPR044152">
    <property type="entry name" value="YqjM-like"/>
</dbReference>
<dbReference type="PANTHER" id="PTHR43303">
    <property type="entry name" value="NADPH DEHYDROGENASE C23G7.10C-RELATED"/>
    <property type="match status" value="1"/>
</dbReference>
<keyword evidence="3" id="KW-0288">FMN</keyword>
<keyword evidence="2" id="KW-0285">Flavoprotein</keyword>
<dbReference type="InterPro" id="IPR013785">
    <property type="entry name" value="Aldolase_TIM"/>
</dbReference>
<accession>A0ABV9ZVL5</accession>
<evidence type="ECO:0000256" key="2">
    <source>
        <dbReference type="ARBA" id="ARBA00022630"/>
    </source>
</evidence>
<organism evidence="8 9">
    <name type="scientific">Streptomyces aureoversilis</name>
    <dbReference type="NCBI Taxonomy" id="67277"/>
    <lineage>
        <taxon>Bacteria</taxon>
        <taxon>Bacillati</taxon>
        <taxon>Actinomycetota</taxon>
        <taxon>Actinomycetes</taxon>
        <taxon>Kitasatosporales</taxon>
        <taxon>Streptomycetaceae</taxon>
        <taxon>Streptomyces</taxon>
    </lineage>
</organism>
<dbReference type="PANTHER" id="PTHR43303:SF4">
    <property type="entry name" value="NADPH DEHYDROGENASE C23G7.10C-RELATED"/>
    <property type="match status" value="1"/>
</dbReference>
<evidence type="ECO:0000259" key="7">
    <source>
        <dbReference type="Pfam" id="PF00724"/>
    </source>
</evidence>
<evidence type="ECO:0000256" key="4">
    <source>
        <dbReference type="ARBA" id="ARBA00022857"/>
    </source>
</evidence>
<dbReference type="InterPro" id="IPR001155">
    <property type="entry name" value="OxRdtase_FMN_N"/>
</dbReference>
<dbReference type="EMBL" id="JBHSKJ010000003">
    <property type="protein sequence ID" value="MFC5144534.1"/>
    <property type="molecule type" value="Genomic_DNA"/>
</dbReference>
<feature type="region of interest" description="Disordered" evidence="6">
    <location>
        <begin position="1"/>
        <end position="20"/>
    </location>
</feature>
<evidence type="ECO:0000256" key="6">
    <source>
        <dbReference type="SAM" id="MobiDB-lite"/>
    </source>
</evidence>
<evidence type="ECO:0000256" key="5">
    <source>
        <dbReference type="ARBA" id="ARBA00023002"/>
    </source>
</evidence>
<feature type="domain" description="NADH:flavin oxidoreductase/NADH oxidase N-terminal" evidence="7">
    <location>
        <begin position="20"/>
        <end position="57"/>
    </location>
</feature>
<dbReference type="Gene3D" id="3.20.20.70">
    <property type="entry name" value="Aldolase class I"/>
    <property type="match status" value="1"/>
</dbReference>
<gene>
    <name evidence="8" type="ORF">ACFPP6_07525</name>
</gene>
<evidence type="ECO:0000313" key="9">
    <source>
        <dbReference type="Proteomes" id="UP001596222"/>
    </source>
</evidence>
<keyword evidence="5" id="KW-0560">Oxidoreductase</keyword>
<dbReference type="Pfam" id="PF00724">
    <property type="entry name" value="Oxidored_FMN"/>
    <property type="match status" value="1"/>
</dbReference>
<comment type="cofactor">
    <cofactor evidence="1">
        <name>FMN</name>
        <dbReference type="ChEBI" id="CHEBI:58210"/>
    </cofactor>
</comment>
<comment type="caution">
    <text evidence="8">The sequence shown here is derived from an EMBL/GenBank/DDBJ whole genome shotgun (WGS) entry which is preliminary data.</text>
</comment>
<dbReference type="SUPFAM" id="SSF51395">
    <property type="entry name" value="FMN-linked oxidoreductases"/>
    <property type="match status" value="1"/>
</dbReference>
<dbReference type="Proteomes" id="UP001596222">
    <property type="component" value="Unassembled WGS sequence"/>
</dbReference>
<dbReference type="RefSeq" id="WP_382038415.1">
    <property type="nucleotide sequence ID" value="NZ_JBHSKJ010000003.1"/>
</dbReference>
<evidence type="ECO:0000256" key="1">
    <source>
        <dbReference type="ARBA" id="ARBA00001917"/>
    </source>
</evidence>